<evidence type="ECO:0000313" key="1">
    <source>
        <dbReference type="Proteomes" id="UP000046395"/>
    </source>
</evidence>
<keyword evidence="1" id="KW-1185">Reference proteome</keyword>
<proteinExistence type="predicted"/>
<sequence length="85" mass="9422">MDLLSNKRVIQKEGIGQICMSSSCRKSRRNVYADVIHLQRLNRNGKQGFTVLSSKAAQHNTMLAVGSPRKFSTSAFETAQTTPHS</sequence>
<protein>
    <submittedName>
        <fullName evidence="2">Uncharacterized protein</fullName>
    </submittedName>
</protein>
<reference evidence="2" key="1">
    <citation type="submission" date="2019-12" db="UniProtKB">
        <authorList>
            <consortium name="WormBaseParasite"/>
        </authorList>
    </citation>
    <scope>IDENTIFICATION</scope>
</reference>
<dbReference type="AlphaFoldDB" id="A0A5S6QT78"/>
<organism evidence="1 2">
    <name type="scientific">Trichuris muris</name>
    <name type="common">Mouse whipworm</name>
    <dbReference type="NCBI Taxonomy" id="70415"/>
    <lineage>
        <taxon>Eukaryota</taxon>
        <taxon>Metazoa</taxon>
        <taxon>Ecdysozoa</taxon>
        <taxon>Nematoda</taxon>
        <taxon>Enoplea</taxon>
        <taxon>Dorylaimia</taxon>
        <taxon>Trichinellida</taxon>
        <taxon>Trichuridae</taxon>
        <taxon>Trichuris</taxon>
    </lineage>
</organism>
<dbReference type="Proteomes" id="UP000046395">
    <property type="component" value="Unassembled WGS sequence"/>
</dbReference>
<evidence type="ECO:0000313" key="2">
    <source>
        <dbReference type="WBParaSite" id="TMUE_2000010333.1"/>
    </source>
</evidence>
<name>A0A5S6QT78_TRIMR</name>
<dbReference type="WBParaSite" id="TMUE_2000010333.1">
    <property type="protein sequence ID" value="TMUE_2000010333.1"/>
    <property type="gene ID" value="WBGene00293480"/>
</dbReference>
<dbReference type="PROSITE" id="PS51257">
    <property type="entry name" value="PROKAR_LIPOPROTEIN"/>
    <property type="match status" value="1"/>
</dbReference>
<accession>A0A5S6QT78</accession>